<keyword evidence="8 12" id="KW-0456">Lyase</keyword>
<keyword evidence="11" id="KW-0378">Hydrolase</keyword>
<keyword evidence="11" id="KW-0326">Glycosidase</keyword>
<dbReference type="InterPro" id="IPR017853">
    <property type="entry name" value="GH"/>
</dbReference>
<keyword evidence="6" id="KW-0732">Signal</keyword>
<evidence type="ECO:0000256" key="8">
    <source>
        <dbReference type="ARBA" id="ARBA00023239"/>
    </source>
</evidence>
<feature type="domain" description="Pectate lyase" evidence="13">
    <location>
        <begin position="511"/>
        <end position="696"/>
    </location>
</feature>
<dbReference type="InterPro" id="IPR002022">
    <property type="entry name" value="Pec_lyase"/>
</dbReference>
<comment type="similarity">
    <text evidence="4 12">Belongs to the polysaccharide lyase 1 family.</text>
</comment>
<dbReference type="GO" id="GO:0016161">
    <property type="term" value="F:beta-amylase activity"/>
    <property type="evidence" value="ECO:0007669"/>
    <property type="project" value="UniProtKB-EC"/>
</dbReference>
<dbReference type="SMART" id="SM00656">
    <property type="entry name" value="Amb_all"/>
    <property type="match status" value="1"/>
</dbReference>
<dbReference type="Gene3D" id="3.20.20.80">
    <property type="entry name" value="Glycosidases"/>
    <property type="match status" value="1"/>
</dbReference>
<evidence type="ECO:0000256" key="12">
    <source>
        <dbReference type="RuleBase" id="RU361123"/>
    </source>
</evidence>
<keyword evidence="5 12" id="KW-0479">Metal-binding</keyword>
<comment type="pathway">
    <text evidence="2 12">Glycan metabolism; pectin degradation; 2-dehydro-3-deoxy-D-gluconate from pectin: step 2/5.</text>
</comment>
<evidence type="ECO:0000256" key="5">
    <source>
        <dbReference type="ARBA" id="ARBA00022723"/>
    </source>
</evidence>
<dbReference type="EC" id="3.2.1.2" evidence="11"/>
<proteinExistence type="inferred from homology"/>
<dbReference type="InterPro" id="IPR011050">
    <property type="entry name" value="Pectin_lyase_fold/virulence"/>
</dbReference>
<comment type="caution">
    <text evidence="14">The sequence shown here is derived from an EMBL/GenBank/DDBJ whole genome shotgun (WGS) entry which is preliminary data.</text>
</comment>
<evidence type="ECO:0000256" key="7">
    <source>
        <dbReference type="ARBA" id="ARBA00022837"/>
    </source>
</evidence>
<comment type="cofactor">
    <cofactor evidence="12">
        <name>Ca(2+)</name>
        <dbReference type="ChEBI" id="CHEBI:29108"/>
    </cofactor>
    <text evidence="12">Binds 1 Ca(2+) ion. Required for its activity.</text>
</comment>
<dbReference type="InterPro" id="IPR018082">
    <property type="entry name" value="AmbAllergen"/>
</dbReference>
<dbReference type="GO" id="GO:0046872">
    <property type="term" value="F:metal ion binding"/>
    <property type="evidence" value="ECO:0007669"/>
    <property type="project" value="UniProtKB-KW"/>
</dbReference>
<dbReference type="GO" id="GO:0030570">
    <property type="term" value="F:pectate lyase activity"/>
    <property type="evidence" value="ECO:0007669"/>
    <property type="project" value="UniProtKB-EC"/>
</dbReference>
<evidence type="ECO:0000256" key="9">
    <source>
        <dbReference type="ARBA" id="ARBA00023277"/>
    </source>
</evidence>
<evidence type="ECO:0000256" key="1">
    <source>
        <dbReference type="ARBA" id="ARBA00000695"/>
    </source>
</evidence>
<organism evidence="14">
    <name type="scientific">Brassica cretica</name>
    <name type="common">Mustard</name>
    <dbReference type="NCBI Taxonomy" id="69181"/>
    <lineage>
        <taxon>Eukaryota</taxon>
        <taxon>Viridiplantae</taxon>
        <taxon>Streptophyta</taxon>
        <taxon>Embryophyta</taxon>
        <taxon>Tracheophyta</taxon>
        <taxon>Spermatophyta</taxon>
        <taxon>Magnoliopsida</taxon>
        <taxon>eudicotyledons</taxon>
        <taxon>Gunneridae</taxon>
        <taxon>Pentapetalae</taxon>
        <taxon>rosids</taxon>
        <taxon>malvids</taxon>
        <taxon>Brassicales</taxon>
        <taxon>Brassicaceae</taxon>
        <taxon>Brassiceae</taxon>
        <taxon>Brassica</taxon>
    </lineage>
</organism>
<reference evidence="14" key="1">
    <citation type="submission" date="2019-12" db="EMBL/GenBank/DDBJ databases">
        <title>Genome sequencing and annotation of Brassica cretica.</title>
        <authorList>
            <person name="Studholme D.J."/>
            <person name="Sarris P.F."/>
        </authorList>
    </citation>
    <scope>NUCLEOTIDE SEQUENCE</scope>
    <source>
        <strain evidence="14">PFS-102/07</strain>
        <tissue evidence="14">Leaf</tissue>
    </source>
</reference>
<dbReference type="EC" id="4.2.2.2" evidence="12"/>
<dbReference type="EMBL" id="QGKY02001250">
    <property type="protein sequence ID" value="KAF2562257.1"/>
    <property type="molecule type" value="Genomic_DNA"/>
</dbReference>
<comment type="catalytic activity">
    <reaction evidence="11">
        <text>Hydrolysis of (1-&gt;4)-alpha-D-glucosidic linkages in polysaccharides so as to remove successive maltose units from the non-reducing ends of the chains.</text>
        <dbReference type="EC" id="3.2.1.2"/>
    </reaction>
</comment>
<dbReference type="PANTHER" id="PTHR31683:SF18">
    <property type="entry name" value="PECTATE LYASE 21-RELATED"/>
    <property type="match status" value="1"/>
</dbReference>
<dbReference type="PANTHER" id="PTHR31683">
    <property type="entry name" value="PECTATE LYASE 18-RELATED"/>
    <property type="match status" value="1"/>
</dbReference>
<evidence type="ECO:0000256" key="11">
    <source>
        <dbReference type="RuleBase" id="RU000509"/>
    </source>
</evidence>
<dbReference type="InterPro" id="IPR012334">
    <property type="entry name" value="Pectin_lyas_fold"/>
</dbReference>
<keyword evidence="7 12" id="KW-0106">Calcium</keyword>
<evidence type="ECO:0000256" key="10">
    <source>
        <dbReference type="ARBA" id="ARBA00023326"/>
    </source>
</evidence>
<evidence type="ECO:0000313" key="14">
    <source>
        <dbReference type="EMBL" id="KAF2562257.1"/>
    </source>
</evidence>
<dbReference type="SUPFAM" id="SSF51445">
    <property type="entry name" value="(Trans)glycosidases"/>
    <property type="match status" value="1"/>
</dbReference>
<evidence type="ECO:0000256" key="3">
    <source>
        <dbReference type="ARBA" id="ARBA00005652"/>
    </source>
</evidence>
<evidence type="ECO:0000259" key="13">
    <source>
        <dbReference type="SMART" id="SM00656"/>
    </source>
</evidence>
<sequence length="774" mass="86315">MDAGEKSRSFVLVSSRHKKVPVYVMMPTDTFGIDASGCPIIKRLKALTVSLKALKLAGVHGVAVEVWWGIVERFCPLEFKWSLYEELFRLISEAGLKLHVSLCFHSNMHLFGGKGGISLPLWIREIGDVNKDIYYRDKNGFSNNDYLTLGVDQLPLFGGRTAVQCYEDFMLSFSTKFEPYFGNVIEEIGVGLGPSGELRYPAHPSGDGRWKFPGIGEFQCHDKYMMENLMTVASQEGKPQWGSRDPPSAGCYNSFPSGVPFFEEGHDNFLSDYGRFFLEWYSGKLICHADAILAKAADVLRRRQEEEKRSVMLVAKIGGIYWWYKTSSHPAELTAGYYNTALRDGYDPVASVLSRHGAALHIPCLDMADCETPEKYLCSPEGLLRQKIIMSIVCTIFLFLLTASSAFASAFPKPAPVTQWSTSETSNSTSSCSATGNPIDDCWRCDKKWKSNRKSLADCAVGFGRDSVGGRAGEFYTVTDSGDEDPLNPSPGTLRYAATQDQPLWIIFDRDMVITLKEDIQVTSYKTIDGRGNNVQIAYGPCLALYQVSNVIIHNIYIHHCVPAKRSLGGYSDGDGISIFESRDVWIDHCTLEKCHDGLIDAVGGSTDITISNNYMLNHNEVMLLGHSDEFEGDRDMRVSIAFNYFGEGLVQRMPRHGFFHIVSNIYREWEMYAIGGSANPTIFSQGNVFIASDNQFTKEVTKRESVDGDDEWKEWNWKSEGDEMLNGAFFTPSGNEDSPSYTKMSSMVARPASLLKTTHPSVGVLSCQIDQPC</sequence>
<comment type="catalytic activity">
    <reaction evidence="1 12">
        <text>Eliminative cleavage of (1-&gt;4)-alpha-D-galacturonan to give oligosaccharides with 4-deoxy-alpha-D-galact-4-enuronosyl groups at their non-reducing ends.</text>
        <dbReference type="EC" id="4.2.2.2"/>
    </reaction>
</comment>
<dbReference type="GO" id="GO:0000272">
    <property type="term" value="P:polysaccharide catabolic process"/>
    <property type="evidence" value="ECO:0007669"/>
    <property type="project" value="UniProtKB-KW"/>
</dbReference>
<dbReference type="Pfam" id="PF01373">
    <property type="entry name" value="Glyco_hydro_14"/>
    <property type="match status" value="1"/>
</dbReference>
<dbReference type="PRINTS" id="PR00807">
    <property type="entry name" value="AMBALLERGEN"/>
</dbReference>
<dbReference type="AlphaFoldDB" id="A0A8S9HYH5"/>
<dbReference type="InterPro" id="IPR001554">
    <property type="entry name" value="Glyco_hydro_14"/>
</dbReference>
<comment type="similarity">
    <text evidence="3 11">Belongs to the glycosyl hydrolase 14 family.</text>
</comment>
<protein>
    <recommendedName>
        <fullName evidence="11 12">Multifunctional fusion protein</fullName>
    </recommendedName>
    <domain>
        <recommendedName>
            <fullName evidence="11">Beta-amylase</fullName>
            <ecNumber evidence="11">3.2.1.2</ecNumber>
        </recommendedName>
    </domain>
    <domain>
        <recommendedName>
            <fullName evidence="12">Pectate lyase</fullName>
            <ecNumber evidence="12">4.2.2.2</ecNumber>
        </recommendedName>
    </domain>
</protein>
<dbReference type="SUPFAM" id="SSF51126">
    <property type="entry name" value="Pectin lyase-like"/>
    <property type="match status" value="1"/>
</dbReference>
<evidence type="ECO:0000256" key="6">
    <source>
        <dbReference type="ARBA" id="ARBA00022729"/>
    </source>
</evidence>
<name>A0A8S9HYH5_BRACR</name>
<keyword evidence="9 11" id="KW-0119">Carbohydrate metabolism</keyword>
<evidence type="ECO:0000256" key="2">
    <source>
        <dbReference type="ARBA" id="ARBA00005220"/>
    </source>
</evidence>
<accession>A0A8S9HYH5</accession>
<dbReference type="Pfam" id="PF00544">
    <property type="entry name" value="Pectate_lyase_4"/>
    <property type="match status" value="1"/>
</dbReference>
<keyword evidence="10 11" id="KW-0624">Polysaccharide degradation</keyword>
<dbReference type="Gene3D" id="2.160.20.10">
    <property type="entry name" value="Single-stranded right-handed beta-helix, Pectin lyase-like"/>
    <property type="match status" value="1"/>
</dbReference>
<dbReference type="InterPro" id="IPR045032">
    <property type="entry name" value="PEL"/>
</dbReference>
<gene>
    <name evidence="14" type="ORF">F2Q70_00014930</name>
</gene>
<evidence type="ECO:0000256" key="4">
    <source>
        <dbReference type="ARBA" id="ARBA00010980"/>
    </source>
</evidence>